<keyword evidence="2" id="KW-1185">Reference proteome</keyword>
<accession>A0A4Y2H3R9</accession>
<proteinExistence type="predicted"/>
<gene>
    <name evidence="1" type="ORF">AVEN_38477_1</name>
</gene>
<protein>
    <submittedName>
        <fullName evidence="1">Uncharacterized protein</fullName>
    </submittedName>
</protein>
<comment type="caution">
    <text evidence="1">The sequence shown here is derived from an EMBL/GenBank/DDBJ whole genome shotgun (WGS) entry which is preliminary data.</text>
</comment>
<organism evidence="1 2">
    <name type="scientific">Araneus ventricosus</name>
    <name type="common">Orbweaver spider</name>
    <name type="synonym">Epeira ventricosa</name>
    <dbReference type="NCBI Taxonomy" id="182803"/>
    <lineage>
        <taxon>Eukaryota</taxon>
        <taxon>Metazoa</taxon>
        <taxon>Ecdysozoa</taxon>
        <taxon>Arthropoda</taxon>
        <taxon>Chelicerata</taxon>
        <taxon>Arachnida</taxon>
        <taxon>Araneae</taxon>
        <taxon>Araneomorphae</taxon>
        <taxon>Entelegynae</taxon>
        <taxon>Araneoidea</taxon>
        <taxon>Araneidae</taxon>
        <taxon>Araneus</taxon>
    </lineage>
</organism>
<dbReference type="EMBL" id="BGPR01001714">
    <property type="protein sequence ID" value="GBM60147.1"/>
    <property type="molecule type" value="Genomic_DNA"/>
</dbReference>
<evidence type="ECO:0000313" key="1">
    <source>
        <dbReference type="EMBL" id="GBM60147.1"/>
    </source>
</evidence>
<evidence type="ECO:0000313" key="2">
    <source>
        <dbReference type="Proteomes" id="UP000499080"/>
    </source>
</evidence>
<sequence length="109" mass="12450">MLKFILQKREVSTPFKRFKPSPEVKPRVIVQANKFPRPAQNQENSGRKCQYCGSRHVPAYVPLKAELDTMVRAGVIQEVTCAYRLGQSISYTSREKGRFANLLGPPKRE</sequence>
<name>A0A4Y2H3R9_ARAVE</name>
<reference evidence="1 2" key="1">
    <citation type="journal article" date="2019" name="Sci. Rep.">
        <title>Orb-weaving spider Araneus ventricosus genome elucidates the spidroin gene catalogue.</title>
        <authorList>
            <person name="Kono N."/>
            <person name="Nakamura H."/>
            <person name="Ohtoshi R."/>
            <person name="Moran D.A.P."/>
            <person name="Shinohara A."/>
            <person name="Yoshida Y."/>
            <person name="Fujiwara M."/>
            <person name="Mori M."/>
            <person name="Tomita M."/>
            <person name="Arakawa K."/>
        </authorList>
    </citation>
    <scope>NUCLEOTIDE SEQUENCE [LARGE SCALE GENOMIC DNA]</scope>
</reference>
<dbReference type="Proteomes" id="UP000499080">
    <property type="component" value="Unassembled WGS sequence"/>
</dbReference>
<dbReference type="AlphaFoldDB" id="A0A4Y2H3R9"/>